<accession>A0ABM1RA35</accession>
<organism evidence="1 2">
    <name type="scientific">Camelina sativa</name>
    <name type="common">False flax</name>
    <name type="synonym">Myagrum sativum</name>
    <dbReference type="NCBI Taxonomy" id="90675"/>
    <lineage>
        <taxon>Eukaryota</taxon>
        <taxon>Viridiplantae</taxon>
        <taxon>Streptophyta</taxon>
        <taxon>Embryophyta</taxon>
        <taxon>Tracheophyta</taxon>
        <taxon>Spermatophyta</taxon>
        <taxon>Magnoliopsida</taxon>
        <taxon>eudicotyledons</taxon>
        <taxon>Gunneridae</taxon>
        <taxon>Pentapetalae</taxon>
        <taxon>rosids</taxon>
        <taxon>malvids</taxon>
        <taxon>Brassicales</taxon>
        <taxon>Brassicaceae</taxon>
        <taxon>Camelineae</taxon>
        <taxon>Camelina</taxon>
    </lineage>
</organism>
<reference evidence="1" key="1">
    <citation type="journal article" date="2014" name="Nat. Commun.">
        <title>The emerging biofuel crop Camelina sativa retains a highly undifferentiated hexaploid genome structure.</title>
        <authorList>
            <person name="Kagale S."/>
            <person name="Koh C."/>
            <person name="Nixon J."/>
            <person name="Bollina V."/>
            <person name="Clarke W.E."/>
            <person name="Tuteja R."/>
            <person name="Spillane C."/>
            <person name="Robinson S.J."/>
            <person name="Links M.G."/>
            <person name="Clarke C."/>
            <person name="Higgins E.E."/>
            <person name="Huebert T."/>
            <person name="Sharpe A.G."/>
            <person name="Parkin I.A."/>
        </authorList>
    </citation>
    <scope>NUCLEOTIDE SEQUENCE [LARGE SCALE GENOMIC DNA]</scope>
    <source>
        <strain evidence="1">cv. DH55</strain>
    </source>
</reference>
<reference evidence="2" key="2">
    <citation type="submission" date="2025-08" db="UniProtKB">
        <authorList>
            <consortium name="RefSeq"/>
        </authorList>
    </citation>
    <scope>IDENTIFICATION</scope>
    <source>
        <tissue evidence="2">Leaf</tissue>
    </source>
</reference>
<sequence>MVSTNEIIHNDYYCKLGCATYHCVSLSFTQNLNVYKVPDCVDSCSDKCSAKN</sequence>
<name>A0ABM1RA35_CAMSA</name>
<evidence type="ECO:0000313" key="2">
    <source>
        <dbReference type="RefSeq" id="XP_019095873.1"/>
    </source>
</evidence>
<evidence type="ECO:0000313" key="1">
    <source>
        <dbReference type="Proteomes" id="UP000694864"/>
    </source>
</evidence>
<proteinExistence type="predicted"/>
<dbReference type="RefSeq" id="XP_019095873.1">
    <property type="nucleotide sequence ID" value="XM_019240328.1"/>
</dbReference>
<dbReference type="GeneID" id="104763011"/>
<keyword evidence="1" id="KW-1185">Reference proteome</keyword>
<gene>
    <name evidence="2" type="primary">LOC104763011</name>
</gene>
<protein>
    <submittedName>
        <fullName evidence="2">Thionin-like protein 2</fullName>
    </submittedName>
</protein>
<dbReference type="Proteomes" id="UP000694864">
    <property type="component" value="Chromosome 18"/>
</dbReference>